<proteinExistence type="predicted"/>
<reference evidence="2 3" key="1">
    <citation type="journal article" date="2022" name="Nat. Plants">
        <title>Genomes of leafy and leafless Platanthera orchids illuminate the evolution of mycoheterotrophy.</title>
        <authorList>
            <person name="Li M.H."/>
            <person name="Liu K.W."/>
            <person name="Li Z."/>
            <person name="Lu H.C."/>
            <person name="Ye Q.L."/>
            <person name="Zhang D."/>
            <person name="Wang J.Y."/>
            <person name="Li Y.F."/>
            <person name="Zhong Z.M."/>
            <person name="Liu X."/>
            <person name="Yu X."/>
            <person name="Liu D.K."/>
            <person name="Tu X.D."/>
            <person name="Liu B."/>
            <person name="Hao Y."/>
            <person name="Liao X.Y."/>
            <person name="Jiang Y.T."/>
            <person name="Sun W.H."/>
            <person name="Chen J."/>
            <person name="Chen Y.Q."/>
            <person name="Ai Y."/>
            <person name="Zhai J.W."/>
            <person name="Wu S.S."/>
            <person name="Zhou Z."/>
            <person name="Hsiao Y.Y."/>
            <person name="Wu W.L."/>
            <person name="Chen Y.Y."/>
            <person name="Lin Y.F."/>
            <person name="Hsu J.L."/>
            <person name="Li C.Y."/>
            <person name="Wang Z.W."/>
            <person name="Zhao X."/>
            <person name="Zhong W.Y."/>
            <person name="Ma X.K."/>
            <person name="Ma L."/>
            <person name="Huang J."/>
            <person name="Chen G.Z."/>
            <person name="Huang M.Z."/>
            <person name="Huang L."/>
            <person name="Peng D.H."/>
            <person name="Luo Y.B."/>
            <person name="Zou S.Q."/>
            <person name="Chen S.P."/>
            <person name="Lan S."/>
            <person name="Tsai W.C."/>
            <person name="Van de Peer Y."/>
            <person name="Liu Z.J."/>
        </authorList>
    </citation>
    <scope>NUCLEOTIDE SEQUENCE [LARGE SCALE GENOMIC DNA]</scope>
    <source>
        <strain evidence="2">Lor288</strain>
    </source>
</reference>
<feature type="region of interest" description="Disordered" evidence="1">
    <location>
        <begin position="1"/>
        <end position="21"/>
    </location>
</feature>
<dbReference type="Proteomes" id="UP001412067">
    <property type="component" value="Unassembled WGS sequence"/>
</dbReference>
<accession>A0ABR2MAE9</accession>
<gene>
    <name evidence="2" type="primary">AMSH2</name>
    <name evidence="2" type="ORF">KSP40_PGU014229</name>
</gene>
<dbReference type="PANTHER" id="PTHR12947">
    <property type="entry name" value="AMSH-LIKE PROTEASE"/>
    <property type="match status" value="1"/>
</dbReference>
<evidence type="ECO:0000313" key="2">
    <source>
        <dbReference type="EMBL" id="KAK8960832.1"/>
    </source>
</evidence>
<protein>
    <submittedName>
        <fullName evidence="2">AMSH-like ubiquitin thioesterase 2</fullName>
    </submittedName>
</protein>
<dbReference type="PANTHER" id="PTHR12947:SF13">
    <property type="entry name" value="FI19924P1"/>
    <property type="match status" value="1"/>
</dbReference>
<dbReference type="Gene3D" id="3.40.140.10">
    <property type="entry name" value="Cytidine Deaminase, domain 2"/>
    <property type="match status" value="1"/>
</dbReference>
<feature type="compositionally biased region" description="Polar residues" evidence="1">
    <location>
        <begin position="72"/>
        <end position="91"/>
    </location>
</feature>
<keyword evidence="3" id="KW-1185">Reference proteome</keyword>
<organism evidence="2 3">
    <name type="scientific">Platanthera guangdongensis</name>
    <dbReference type="NCBI Taxonomy" id="2320717"/>
    <lineage>
        <taxon>Eukaryota</taxon>
        <taxon>Viridiplantae</taxon>
        <taxon>Streptophyta</taxon>
        <taxon>Embryophyta</taxon>
        <taxon>Tracheophyta</taxon>
        <taxon>Spermatophyta</taxon>
        <taxon>Magnoliopsida</taxon>
        <taxon>Liliopsida</taxon>
        <taxon>Asparagales</taxon>
        <taxon>Orchidaceae</taxon>
        <taxon>Orchidoideae</taxon>
        <taxon>Orchideae</taxon>
        <taxon>Orchidinae</taxon>
        <taxon>Platanthera</taxon>
    </lineage>
</organism>
<comment type="caution">
    <text evidence="2">The sequence shown here is derived from an EMBL/GenBank/DDBJ whole genome shotgun (WGS) entry which is preliminary data.</text>
</comment>
<dbReference type="EMBL" id="JBBWWR010000010">
    <property type="protein sequence ID" value="KAK8960832.1"/>
    <property type="molecule type" value="Genomic_DNA"/>
</dbReference>
<evidence type="ECO:0000313" key="3">
    <source>
        <dbReference type="Proteomes" id="UP001412067"/>
    </source>
</evidence>
<feature type="region of interest" description="Disordered" evidence="1">
    <location>
        <begin position="72"/>
        <end position="100"/>
    </location>
</feature>
<name>A0ABR2MAE9_9ASPA</name>
<sequence length="300" mass="32988">MLDEADTRPPDSPLEESEDLSPYSPLLTRRVLMKQILANHLLLAWDECGPTLRPTPLGILQQFAKELENLNSQNAGENDGSSKCSTGCYRQTESDSHNSHTDRKVSLVNFGIGVACAATYRSSSRWIPKSALYGFAPAQPTASDIYQCVCEAARRTPSTTSMYSSTTFQDTSINRHFGINVNYGKHYFPSPSLLCVEAPPIIGHVSRVTFPEPDKLDVKSCEEFSTSSAIKDIHISAGLMEEFMELAKDNTEKDLETCGILGASLCQALNEEEIHAILDGESLYPAGWIHVSILFSIVGY</sequence>
<evidence type="ECO:0000256" key="1">
    <source>
        <dbReference type="SAM" id="MobiDB-lite"/>
    </source>
</evidence>